<evidence type="ECO:0000313" key="5">
    <source>
        <dbReference type="Proteomes" id="UP000027665"/>
    </source>
</evidence>
<evidence type="ECO:0000256" key="3">
    <source>
        <dbReference type="HAMAP-Rule" id="MF_01537"/>
    </source>
</evidence>
<evidence type="ECO:0000313" key="4">
    <source>
        <dbReference type="EMBL" id="KEJ92965.1"/>
    </source>
</evidence>
<dbReference type="EC" id="2.4.2.2" evidence="3"/>
<dbReference type="GO" id="GO:0004731">
    <property type="term" value="F:purine-nucleoside phosphorylase activity"/>
    <property type="evidence" value="ECO:0007669"/>
    <property type="project" value="UniProtKB-UniRule"/>
</dbReference>
<comment type="catalytic activity">
    <reaction evidence="3">
        <text>a purine D-ribonucleoside + phosphate = a purine nucleobase + alpha-D-ribose 1-phosphate</text>
        <dbReference type="Rhea" id="RHEA:19805"/>
        <dbReference type="ChEBI" id="CHEBI:26386"/>
        <dbReference type="ChEBI" id="CHEBI:43474"/>
        <dbReference type="ChEBI" id="CHEBI:57720"/>
        <dbReference type="ChEBI" id="CHEBI:142355"/>
        <dbReference type="EC" id="2.4.2.1"/>
    </reaction>
</comment>
<evidence type="ECO:0000256" key="1">
    <source>
        <dbReference type="ARBA" id="ARBA00022676"/>
    </source>
</evidence>
<dbReference type="InterPro" id="IPR011051">
    <property type="entry name" value="RmlC_Cupin_sf"/>
</dbReference>
<sequence length="107" mass="12027">MEKLENVTAMTKANVYFDGKVVSHTVYMPNGDRKTLGLFLPGEYEFGTADAEIMDITEGVCQVLLPGEKEWKDIKAGETFNLPANDKYGFRCYVPVQYLCSYIKAKA</sequence>
<dbReference type="GO" id="GO:0004850">
    <property type="term" value="F:uridine phosphorylase activity"/>
    <property type="evidence" value="ECO:0007669"/>
    <property type="project" value="RHEA"/>
</dbReference>
<comment type="similarity">
    <text evidence="3">Belongs to the nucleoside phosphorylase PpnP family.</text>
</comment>
<keyword evidence="2 3" id="KW-0808">Transferase</keyword>
<gene>
    <name evidence="3" type="primary">ppnP</name>
    <name evidence="4" type="ORF">EH55_13690</name>
</gene>
<dbReference type="PANTHER" id="PTHR36540">
    <property type="entry name" value="PYRIMIDINE/PURINE NUCLEOSIDE PHOSPHORYLASE"/>
    <property type="match status" value="1"/>
</dbReference>
<dbReference type="GO" id="GO:0009032">
    <property type="term" value="F:thymidine phosphorylase activity"/>
    <property type="evidence" value="ECO:0007669"/>
    <property type="project" value="RHEA"/>
</dbReference>
<keyword evidence="5" id="KW-1185">Reference proteome</keyword>
<dbReference type="InterPro" id="IPR014710">
    <property type="entry name" value="RmlC-like_jellyroll"/>
</dbReference>
<dbReference type="eggNOG" id="COG3123">
    <property type="taxonomic scope" value="Bacteria"/>
</dbReference>
<keyword evidence="1 3" id="KW-0328">Glycosyltransferase</keyword>
<comment type="catalytic activity">
    <reaction evidence="3">
        <text>guanosine + phosphate = alpha-D-ribose 1-phosphate + guanine</text>
        <dbReference type="Rhea" id="RHEA:13233"/>
        <dbReference type="ChEBI" id="CHEBI:16235"/>
        <dbReference type="ChEBI" id="CHEBI:16750"/>
        <dbReference type="ChEBI" id="CHEBI:43474"/>
        <dbReference type="ChEBI" id="CHEBI:57720"/>
        <dbReference type="EC" id="2.4.2.1"/>
    </reaction>
</comment>
<proteinExistence type="inferred from homology"/>
<dbReference type="Proteomes" id="UP000027665">
    <property type="component" value="Unassembled WGS sequence"/>
</dbReference>
<dbReference type="OrthoDB" id="9793848at2"/>
<comment type="catalytic activity">
    <reaction evidence="3">
        <text>inosine + phosphate = alpha-D-ribose 1-phosphate + hypoxanthine</text>
        <dbReference type="Rhea" id="RHEA:27646"/>
        <dbReference type="ChEBI" id="CHEBI:17368"/>
        <dbReference type="ChEBI" id="CHEBI:17596"/>
        <dbReference type="ChEBI" id="CHEBI:43474"/>
        <dbReference type="ChEBI" id="CHEBI:57720"/>
        <dbReference type="EC" id="2.4.2.1"/>
    </reaction>
</comment>
<evidence type="ECO:0000256" key="2">
    <source>
        <dbReference type="ARBA" id="ARBA00022679"/>
    </source>
</evidence>
<dbReference type="PATRIC" id="fig|2754.20.peg.2499"/>
<organism evidence="4 5">
    <name type="scientific">Synergistes jonesii</name>
    <dbReference type="NCBI Taxonomy" id="2754"/>
    <lineage>
        <taxon>Bacteria</taxon>
        <taxon>Thermotogati</taxon>
        <taxon>Synergistota</taxon>
        <taxon>Synergistia</taxon>
        <taxon>Synergistales</taxon>
        <taxon>Synergistaceae</taxon>
        <taxon>Synergistes</taxon>
    </lineage>
</organism>
<dbReference type="GO" id="GO:0047975">
    <property type="term" value="F:guanosine phosphorylase activity"/>
    <property type="evidence" value="ECO:0007669"/>
    <property type="project" value="RHEA"/>
</dbReference>
<dbReference type="GO" id="GO:0005829">
    <property type="term" value="C:cytosol"/>
    <property type="evidence" value="ECO:0007669"/>
    <property type="project" value="TreeGrafter"/>
</dbReference>
<protein>
    <recommendedName>
        <fullName evidence="3">Pyrimidine/purine nucleoside phosphorylase</fullName>
        <ecNumber evidence="3">2.4.2.1</ecNumber>
        <ecNumber evidence="3">2.4.2.2</ecNumber>
    </recommendedName>
    <alternativeName>
        <fullName evidence="3">Adenosine phosphorylase</fullName>
    </alternativeName>
    <alternativeName>
        <fullName evidence="3">Cytidine phosphorylase</fullName>
    </alternativeName>
    <alternativeName>
        <fullName evidence="3">Guanosine phosphorylase</fullName>
    </alternativeName>
    <alternativeName>
        <fullName evidence="3">Inosine phosphorylase</fullName>
    </alternativeName>
    <alternativeName>
        <fullName evidence="3">Thymidine phosphorylase</fullName>
    </alternativeName>
    <alternativeName>
        <fullName evidence="3">Uridine phosphorylase</fullName>
    </alternativeName>
    <alternativeName>
        <fullName evidence="3">Xanthosine phosphorylase</fullName>
    </alternativeName>
</protein>
<name>A0A073ITT5_9BACT</name>
<dbReference type="CDD" id="cd20296">
    <property type="entry name" value="cupin_PpnP-like"/>
    <property type="match status" value="1"/>
</dbReference>
<dbReference type="EMBL" id="JMKI01000009">
    <property type="protein sequence ID" value="KEJ92965.1"/>
    <property type="molecule type" value="Genomic_DNA"/>
</dbReference>
<comment type="catalytic activity">
    <reaction evidence="3">
        <text>thymidine + phosphate = 2-deoxy-alpha-D-ribose 1-phosphate + thymine</text>
        <dbReference type="Rhea" id="RHEA:16037"/>
        <dbReference type="ChEBI" id="CHEBI:17748"/>
        <dbReference type="ChEBI" id="CHEBI:17821"/>
        <dbReference type="ChEBI" id="CHEBI:43474"/>
        <dbReference type="ChEBI" id="CHEBI:57259"/>
        <dbReference type="EC" id="2.4.2.2"/>
    </reaction>
</comment>
<dbReference type="HAMAP" id="MF_01537">
    <property type="entry name" value="Nucleos_phosphorylase_PpnP"/>
    <property type="match status" value="1"/>
</dbReference>
<comment type="catalytic activity">
    <reaction evidence="3">
        <text>uridine + phosphate = alpha-D-ribose 1-phosphate + uracil</text>
        <dbReference type="Rhea" id="RHEA:24388"/>
        <dbReference type="ChEBI" id="CHEBI:16704"/>
        <dbReference type="ChEBI" id="CHEBI:17568"/>
        <dbReference type="ChEBI" id="CHEBI:43474"/>
        <dbReference type="ChEBI" id="CHEBI:57720"/>
        <dbReference type="EC" id="2.4.2.2"/>
    </reaction>
</comment>
<dbReference type="EC" id="2.4.2.1" evidence="3"/>
<dbReference type="Pfam" id="PF06865">
    <property type="entry name" value="Ppnp"/>
    <property type="match status" value="1"/>
</dbReference>
<dbReference type="PANTHER" id="PTHR36540:SF1">
    <property type="entry name" value="PYRIMIDINE_PURINE NUCLEOSIDE PHOSPHORYLASE"/>
    <property type="match status" value="1"/>
</dbReference>
<comment type="catalytic activity">
    <reaction evidence="3">
        <text>xanthosine + phosphate = alpha-D-ribose 1-phosphate + xanthine</text>
        <dbReference type="Rhea" id="RHEA:27638"/>
        <dbReference type="ChEBI" id="CHEBI:17712"/>
        <dbReference type="ChEBI" id="CHEBI:18107"/>
        <dbReference type="ChEBI" id="CHEBI:43474"/>
        <dbReference type="ChEBI" id="CHEBI:57720"/>
        <dbReference type="EC" id="2.4.2.1"/>
    </reaction>
</comment>
<comment type="caution">
    <text evidence="4">The sequence shown here is derived from an EMBL/GenBank/DDBJ whole genome shotgun (WGS) entry which is preliminary data.</text>
</comment>
<dbReference type="Gene3D" id="2.60.120.10">
    <property type="entry name" value="Jelly Rolls"/>
    <property type="match status" value="1"/>
</dbReference>
<comment type="catalytic activity">
    <reaction evidence="3">
        <text>cytidine + phosphate = cytosine + alpha-D-ribose 1-phosphate</text>
        <dbReference type="Rhea" id="RHEA:52540"/>
        <dbReference type="ChEBI" id="CHEBI:16040"/>
        <dbReference type="ChEBI" id="CHEBI:17562"/>
        <dbReference type="ChEBI" id="CHEBI:43474"/>
        <dbReference type="ChEBI" id="CHEBI:57720"/>
        <dbReference type="EC" id="2.4.2.2"/>
    </reaction>
</comment>
<accession>A0A073ITT5</accession>
<dbReference type="AlphaFoldDB" id="A0A073ITT5"/>
<dbReference type="SUPFAM" id="SSF51182">
    <property type="entry name" value="RmlC-like cupins"/>
    <property type="match status" value="1"/>
</dbReference>
<comment type="catalytic activity">
    <reaction evidence="3">
        <text>adenosine + phosphate = alpha-D-ribose 1-phosphate + adenine</text>
        <dbReference type="Rhea" id="RHEA:27642"/>
        <dbReference type="ChEBI" id="CHEBI:16335"/>
        <dbReference type="ChEBI" id="CHEBI:16708"/>
        <dbReference type="ChEBI" id="CHEBI:43474"/>
        <dbReference type="ChEBI" id="CHEBI:57720"/>
        <dbReference type="EC" id="2.4.2.1"/>
    </reaction>
</comment>
<comment type="function">
    <text evidence="3">Catalyzes the phosphorolysis of diverse nucleosides, yielding D-ribose 1-phosphate and the respective free bases. Can use uridine, adenosine, guanosine, cytidine, thymidine, inosine and xanthosine as substrates. Also catalyzes the reverse reactions.</text>
</comment>
<dbReference type="STRING" id="2754.EH55_13690"/>
<reference evidence="4 5" key="1">
    <citation type="submission" date="2014-04" db="EMBL/GenBank/DDBJ databases">
        <title>Draft Genome Sequence of Synergistes jonesii.</title>
        <authorList>
            <person name="Coil D.A."/>
            <person name="Eisen J.A."/>
            <person name="Holland-Moritz H.E."/>
        </authorList>
    </citation>
    <scope>NUCLEOTIDE SEQUENCE [LARGE SCALE GENOMIC DNA]</scope>
    <source>
        <strain evidence="4 5">78-1</strain>
    </source>
</reference>
<dbReference type="InterPro" id="IPR009664">
    <property type="entry name" value="Ppnp"/>
</dbReference>